<dbReference type="Pfam" id="PF00857">
    <property type="entry name" value="Isochorismatase"/>
    <property type="match status" value="1"/>
</dbReference>
<comment type="caution">
    <text evidence="4">The sequence shown here is derived from an EMBL/GenBank/DDBJ whole genome shotgun (WGS) entry which is preliminary data.</text>
</comment>
<dbReference type="PANTHER" id="PTHR14119:SF17">
    <property type="entry name" value="ISOCHORISMATASE DOMAIN-CONTAINING PROTEIN 1"/>
    <property type="match status" value="1"/>
</dbReference>
<keyword evidence="5" id="KW-1185">Reference proteome</keyword>
<comment type="similarity">
    <text evidence="1">Belongs to the isochorismatase family.</text>
</comment>
<evidence type="ECO:0000256" key="2">
    <source>
        <dbReference type="ARBA" id="ARBA00040688"/>
    </source>
</evidence>
<reference evidence="4" key="1">
    <citation type="submission" date="2021-02" db="EMBL/GenBank/DDBJ databases">
        <authorList>
            <person name="Nowell W R."/>
        </authorList>
    </citation>
    <scope>NUCLEOTIDE SEQUENCE</scope>
    <source>
        <strain evidence="4">Ploen Becks lab</strain>
    </source>
</reference>
<dbReference type="PANTHER" id="PTHR14119">
    <property type="entry name" value="HYDROLASE"/>
    <property type="match status" value="1"/>
</dbReference>
<evidence type="ECO:0000313" key="4">
    <source>
        <dbReference type="EMBL" id="CAF0709452.1"/>
    </source>
</evidence>
<protein>
    <recommendedName>
        <fullName evidence="2">Isochorismatase domain-containing protein 1</fullName>
    </recommendedName>
</protein>
<evidence type="ECO:0000259" key="3">
    <source>
        <dbReference type="Pfam" id="PF00857"/>
    </source>
</evidence>
<name>A0A813LXN3_9BILA</name>
<dbReference type="FunFam" id="3.40.50.850:FF:000001">
    <property type="entry name" value="Isochorismatase domain-containing protein 1"/>
    <property type="match status" value="1"/>
</dbReference>
<dbReference type="Gene3D" id="3.40.50.850">
    <property type="entry name" value="Isochorismatase-like"/>
    <property type="match status" value="1"/>
</dbReference>
<dbReference type="InterPro" id="IPR036380">
    <property type="entry name" value="Isochorismatase-like_sf"/>
</dbReference>
<dbReference type="CDD" id="cd01012">
    <property type="entry name" value="YcaC_related"/>
    <property type="match status" value="1"/>
</dbReference>
<dbReference type="AlphaFoldDB" id="A0A813LXN3"/>
<sequence>MSTIVSMNYLDLSSTAFFLCDMQEKFRPAILYFNEIAEIAQRLVTATNLLNIPLVVTEQYPKGLGPTISSLNIDHAALKQEKTRFSMFSLEVENLLVQNSIKKVVLFGVEAHVCVLQTAIDLLNNGYGVHVVADASSSRSLTDKLYAFDRLRQAGCIVTTHESVLMQLVNDKNHEKFKEIQKLILPLAPNTGLLA</sequence>
<dbReference type="SUPFAM" id="SSF52499">
    <property type="entry name" value="Isochorismatase-like hydrolases"/>
    <property type="match status" value="1"/>
</dbReference>
<dbReference type="OrthoDB" id="269496at2759"/>
<dbReference type="InterPro" id="IPR050993">
    <property type="entry name" value="Isochorismatase_domain"/>
</dbReference>
<evidence type="ECO:0000256" key="1">
    <source>
        <dbReference type="ARBA" id="ARBA00006336"/>
    </source>
</evidence>
<evidence type="ECO:0000313" key="5">
    <source>
        <dbReference type="Proteomes" id="UP000663879"/>
    </source>
</evidence>
<gene>
    <name evidence="4" type="ORF">OXX778_LOCUS802</name>
</gene>
<dbReference type="InterPro" id="IPR000868">
    <property type="entry name" value="Isochorismatase-like_dom"/>
</dbReference>
<feature type="domain" description="Isochorismatase-like" evidence="3">
    <location>
        <begin position="15"/>
        <end position="163"/>
    </location>
</feature>
<dbReference type="EMBL" id="CAJNOC010000044">
    <property type="protein sequence ID" value="CAF0709452.1"/>
    <property type="molecule type" value="Genomic_DNA"/>
</dbReference>
<accession>A0A813LXN3</accession>
<organism evidence="4 5">
    <name type="scientific">Brachionus calyciflorus</name>
    <dbReference type="NCBI Taxonomy" id="104777"/>
    <lineage>
        <taxon>Eukaryota</taxon>
        <taxon>Metazoa</taxon>
        <taxon>Spiralia</taxon>
        <taxon>Gnathifera</taxon>
        <taxon>Rotifera</taxon>
        <taxon>Eurotatoria</taxon>
        <taxon>Monogononta</taxon>
        <taxon>Pseudotrocha</taxon>
        <taxon>Ploima</taxon>
        <taxon>Brachionidae</taxon>
        <taxon>Brachionus</taxon>
    </lineage>
</organism>
<proteinExistence type="inferred from homology"/>
<dbReference type="Proteomes" id="UP000663879">
    <property type="component" value="Unassembled WGS sequence"/>
</dbReference>